<dbReference type="eggNOG" id="KOG4148">
    <property type="taxonomic scope" value="Eukaryota"/>
</dbReference>
<dbReference type="Proteomes" id="UP000007798">
    <property type="component" value="Unassembled WGS sequence"/>
</dbReference>
<comment type="similarity">
    <text evidence="2 5">Belongs to the CMC family.</text>
</comment>
<protein>
    <recommendedName>
        <fullName evidence="5">COX assembly mitochondrial protein</fullName>
    </recommendedName>
</protein>
<proteinExistence type="inferred from homology"/>
<dbReference type="OMA" id="CLRNEYI"/>
<dbReference type="KEGG" id="dwi:6650019"/>
<accession>B4NHA7</accession>
<keyword evidence="3 5" id="KW-0496">Mitochondrion</keyword>
<evidence type="ECO:0000313" key="7">
    <source>
        <dbReference type="Proteomes" id="UP000007798"/>
    </source>
</evidence>
<dbReference type="InParanoid" id="B4NHA7"/>
<dbReference type="PANTHER" id="PTHR22977">
    <property type="entry name" value="COX ASSEMBLY MITOCHONDRIAL PROTEIN"/>
    <property type="match status" value="1"/>
</dbReference>
<evidence type="ECO:0000256" key="4">
    <source>
        <dbReference type="ARBA" id="ARBA00023157"/>
    </source>
</evidence>
<dbReference type="PANTHER" id="PTHR22977:SF1">
    <property type="entry name" value="COX ASSEMBLY MITOCHONDRIAL PROTEIN 2 HOMOLOG"/>
    <property type="match status" value="1"/>
</dbReference>
<comment type="subcellular location">
    <subcellularLocation>
        <location evidence="1 5">Mitochondrion</location>
    </subcellularLocation>
</comment>
<dbReference type="HOGENOM" id="CLU_169286_2_0_1"/>
<evidence type="ECO:0000256" key="1">
    <source>
        <dbReference type="ARBA" id="ARBA00004173"/>
    </source>
</evidence>
<evidence type="ECO:0000256" key="5">
    <source>
        <dbReference type="RuleBase" id="RU364104"/>
    </source>
</evidence>
<evidence type="ECO:0000256" key="2">
    <source>
        <dbReference type="ARBA" id="ARBA00007347"/>
    </source>
</evidence>
<keyword evidence="4" id="KW-1015">Disulfide bond</keyword>
<dbReference type="AlphaFoldDB" id="B4NHA7"/>
<dbReference type="STRING" id="7260.B4NHA7"/>
<dbReference type="PhylomeDB" id="B4NHA7"/>
<dbReference type="EMBL" id="CH964272">
    <property type="protein sequence ID" value="EDW84583.1"/>
    <property type="molecule type" value="Genomic_DNA"/>
</dbReference>
<reference evidence="6 7" key="1">
    <citation type="journal article" date="2007" name="Nature">
        <title>Evolution of genes and genomes on the Drosophila phylogeny.</title>
        <authorList>
            <consortium name="Drosophila 12 Genomes Consortium"/>
            <person name="Clark A.G."/>
            <person name="Eisen M.B."/>
            <person name="Smith D.R."/>
            <person name="Bergman C.M."/>
            <person name="Oliver B."/>
            <person name="Markow T.A."/>
            <person name="Kaufman T.C."/>
            <person name="Kellis M."/>
            <person name="Gelbart W."/>
            <person name="Iyer V.N."/>
            <person name="Pollard D.A."/>
            <person name="Sackton T.B."/>
            <person name="Larracuente A.M."/>
            <person name="Singh N.D."/>
            <person name="Abad J.P."/>
            <person name="Abt D.N."/>
            <person name="Adryan B."/>
            <person name="Aguade M."/>
            <person name="Akashi H."/>
            <person name="Anderson W.W."/>
            <person name="Aquadro C.F."/>
            <person name="Ardell D.H."/>
            <person name="Arguello R."/>
            <person name="Artieri C.G."/>
            <person name="Barbash D.A."/>
            <person name="Barker D."/>
            <person name="Barsanti P."/>
            <person name="Batterham P."/>
            <person name="Batzoglou S."/>
            <person name="Begun D."/>
            <person name="Bhutkar A."/>
            <person name="Blanco E."/>
            <person name="Bosak S.A."/>
            <person name="Bradley R.K."/>
            <person name="Brand A.D."/>
            <person name="Brent M.R."/>
            <person name="Brooks A.N."/>
            <person name="Brown R.H."/>
            <person name="Butlin R.K."/>
            <person name="Caggese C."/>
            <person name="Calvi B.R."/>
            <person name="Bernardo de Carvalho A."/>
            <person name="Caspi A."/>
            <person name="Castrezana S."/>
            <person name="Celniker S.E."/>
            <person name="Chang J.L."/>
            <person name="Chapple C."/>
            <person name="Chatterji S."/>
            <person name="Chinwalla A."/>
            <person name="Civetta A."/>
            <person name="Clifton S.W."/>
            <person name="Comeron J.M."/>
            <person name="Costello J.C."/>
            <person name="Coyne J.A."/>
            <person name="Daub J."/>
            <person name="David R.G."/>
            <person name="Delcher A.L."/>
            <person name="Delehaunty K."/>
            <person name="Do C.B."/>
            <person name="Ebling H."/>
            <person name="Edwards K."/>
            <person name="Eickbush T."/>
            <person name="Evans J.D."/>
            <person name="Filipski A."/>
            <person name="Findeiss S."/>
            <person name="Freyhult E."/>
            <person name="Fulton L."/>
            <person name="Fulton R."/>
            <person name="Garcia A.C."/>
            <person name="Gardiner A."/>
            <person name="Garfield D.A."/>
            <person name="Garvin B.E."/>
            <person name="Gibson G."/>
            <person name="Gilbert D."/>
            <person name="Gnerre S."/>
            <person name="Godfrey J."/>
            <person name="Good R."/>
            <person name="Gotea V."/>
            <person name="Gravely B."/>
            <person name="Greenberg A.J."/>
            <person name="Griffiths-Jones S."/>
            <person name="Gross S."/>
            <person name="Guigo R."/>
            <person name="Gustafson E.A."/>
            <person name="Haerty W."/>
            <person name="Hahn M.W."/>
            <person name="Halligan D.L."/>
            <person name="Halpern A.L."/>
            <person name="Halter G.M."/>
            <person name="Han M.V."/>
            <person name="Heger A."/>
            <person name="Hillier L."/>
            <person name="Hinrichs A.S."/>
            <person name="Holmes I."/>
            <person name="Hoskins R.A."/>
            <person name="Hubisz M.J."/>
            <person name="Hultmark D."/>
            <person name="Huntley M.A."/>
            <person name="Jaffe D.B."/>
            <person name="Jagadeeshan S."/>
            <person name="Jeck W.R."/>
            <person name="Johnson J."/>
            <person name="Jones C.D."/>
            <person name="Jordan W.C."/>
            <person name="Karpen G.H."/>
            <person name="Kataoka E."/>
            <person name="Keightley P.D."/>
            <person name="Kheradpour P."/>
            <person name="Kirkness E.F."/>
            <person name="Koerich L.B."/>
            <person name="Kristiansen K."/>
            <person name="Kudrna D."/>
            <person name="Kulathinal R.J."/>
            <person name="Kumar S."/>
            <person name="Kwok R."/>
            <person name="Lander E."/>
            <person name="Langley C.H."/>
            <person name="Lapoint R."/>
            <person name="Lazzaro B.P."/>
            <person name="Lee S.J."/>
            <person name="Levesque L."/>
            <person name="Li R."/>
            <person name="Lin C.F."/>
            <person name="Lin M.F."/>
            <person name="Lindblad-Toh K."/>
            <person name="Llopart A."/>
            <person name="Long M."/>
            <person name="Low L."/>
            <person name="Lozovsky E."/>
            <person name="Lu J."/>
            <person name="Luo M."/>
            <person name="Machado C.A."/>
            <person name="Makalowski W."/>
            <person name="Marzo M."/>
            <person name="Matsuda M."/>
            <person name="Matzkin L."/>
            <person name="McAllister B."/>
            <person name="McBride C.S."/>
            <person name="McKernan B."/>
            <person name="McKernan K."/>
            <person name="Mendez-Lago M."/>
            <person name="Minx P."/>
            <person name="Mollenhauer M.U."/>
            <person name="Montooth K."/>
            <person name="Mount S.M."/>
            <person name="Mu X."/>
            <person name="Myers E."/>
            <person name="Negre B."/>
            <person name="Newfeld S."/>
            <person name="Nielsen R."/>
            <person name="Noor M.A."/>
            <person name="O'Grady P."/>
            <person name="Pachter L."/>
            <person name="Papaceit M."/>
            <person name="Parisi M.J."/>
            <person name="Parisi M."/>
            <person name="Parts L."/>
            <person name="Pedersen J.S."/>
            <person name="Pesole G."/>
            <person name="Phillippy A.M."/>
            <person name="Ponting C.P."/>
            <person name="Pop M."/>
            <person name="Porcelli D."/>
            <person name="Powell J.R."/>
            <person name="Prohaska S."/>
            <person name="Pruitt K."/>
            <person name="Puig M."/>
            <person name="Quesneville H."/>
            <person name="Ram K.R."/>
            <person name="Rand D."/>
            <person name="Rasmussen M.D."/>
            <person name="Reed L.K."/>
            <person name="Reenan R."/>
            <person name="Reily A."/>
            <person name="Remington K.A."/>
            <person name="Rieger T.T."/>
            <person name="Ritchie M.G."/>
            <person name="Robin C."/>
            <person name="Rogers Y.H."/>
            <person name="Rohde C."/>
            <person name="Rozas J."/>
            <person name="Rubenfield M.J."/>
            <person name="Ruiz A."/>
            <person name="Russo S."/>
            <person name="Salzberg S.L."/>
            <person name="Sanchez-Gracia A."/>
            <person name="Saranga D.J."/>
            <person name="Sato H."/>
            <person name="Schaeffer S.W."/>
            <person name="Schatz M.C."/>
            <person name="Schlenke T."/>
            <person name="Schwartz R."/>
            <person name="Segarra C."/>
            <person name="Singh R.S."/>
            <person name="Sirot L."/>
            <person name="Sirota M."/>
            <person name="Sisneros N.B."/>
            <person name="Smith C.D."/>
            <person name="Smith T.F."/>
            <person name="Spieth J."/>
            <person name="Stage D.E."/>
            <person name="Stark A."/>
            <person name="Stephan W."/>
            <person name="Strausberg R.L."/>
            <person name="Strempel S."/>
            <person name="Sturgill D."/>
            <person name="Sutton G."/>
            <person name="Sutton G.G."/>
            <person name="Tao W."/>
            <person name="Teichmann S."/>
            <person name="Tobari Y.N."/>
            <person name="Tomimura Y."/>
            <person name="Tsolas J.M."/>
            <person name="Valente V.L."/>
            <person name="Venter E."/>
            <person name="Venter J.C."/>
            <person name="Vicario S."/>
            <person name="Vieira F.G."/>
            <person name="Vilella A.J."/>
            <person name="Villasante A."/>
            <person name="Walenz B."/>
            <person name="Wang J."/>
            <person name="Wasserman M."/>
            <person name="Watts T."/>
            <person name="Wilson D."/>
            <person name="Wilson R.K."/>
            <person name="Wing R.A."/>
            <person name="Wolfner M.F."/>
            <person name="Wong A."/>
            <person name="Wong G.K."/>
            <person name="Wu C.I."/>
            <person name="Wu G."/>
            <person name="Yamamoto D."/>
            <person name="Yang H.P."/>
            <person name="Yang S.P."/>
            <person name="Yorke J.A."/>
            <person name="Yoshida K."/>
            <person name="Zdobnov E."/>
            <person name="Zhang P."/>
            <person name="Zhang Y."/>
            <person name="Zimin A.V."/>
            <person name="Baldwin J."/>
            <person name="Abdouelleil A."/>
            <person name="Abdulkadir J."/>
            <person name="Abebe A."/>
            <person name="Abera B."/>
            <person name="Abreu J."/>
            <person name="Acer S.C."/>
            <person name="Aftuck L."/>
            <person name="Alexander A."/>
            <person name="An P."/>
            <person name="Anderson E."/>
            <person name="Anderson S."/>
            <person name="Arachi H."/>
            <person name="Azer M."/>
            <person name="Bachantsang P."/>
            <person name="Barry A."/>
            <person name="Bayul T."/>
            <person name="Berlin A."/>
            <person name="Bessette D."/>
            <person name="Bloom T."/>
            <person name="Blye J."/>
            <person name="Boguslavskiy L."/>
            <person name="Bonnet C."/>
            <person name="Boukhgalter B."/>
            <person name="Bourzgui I."/>
            <person name="Brown A."/>
            <person name="Cahill P."/>
            <person name="Channer S."/>
            <person name="Cheshatsang Y."/>
            <person name="Chuda L."/>
            <person name="Citroen M."/>
            <person name="Collymore A."/>
            <person name="Cooke P."/>
            <person name="Costello M."/>
            <person name="D'Aco K."/>
            <person name="Daza R."/>
            <person name="De Haan G."/>
            <person name="DeGray S."/>
            <person name="DeMaso C."/>
            <person name="Dhargay N."/>
            <person name="Dooley K."/>
            <person name="Dooley E."/>
            <person name="Doricent M."/>
            <person name="Dorje P."/>
            <person name="Dorjee K."/>
            <person name="Dupes A."/>
            <person name="Elong R."/>
            <person name="Falk J."/>
            <person name="Farina A."/>
            <person name="Faro S."/>
            <person name="Ferguson D."/>
            <person name="Fisher S."/>
            <person name="Foley C.D."/>
            <person name="Franke A."/>
            <person name="Friedrich D."/>
            <person name="Gadbois L."/>
            <person name="Gearin G."/>
            <person name="Gearin C.R."/>
            <person name="Giannoukos G."/>
            <person name="Goode T."/>
            <person name="Graham J."/>
            <person name="Grandbois E."/>
            <person name="Grewal S."/>
            <person name="Gyaltsen K."/>
            <person name="Hafez N."/>
            <person name="Hagos B."/>
            <person name="Hall J."/>
            <person name="Henson C."/>
            <person name="Hollinger A."/>
            <person name="Honan T."/>
            <person name="Huard M.D."/>
            <person name="Hughes L."/>
            <person name="Hurhula B."/>
            <person name="Husby M.E."/>
            <person name="Kamat A."/>
            <person name="Kanga B."/>
            <person name="Kashin S."/>
            <person name="Khazanovich D."/>
            <person name="Kisner P."/>
            <person name="Lance K."/>
            <person name="Lara M."/>
            <person name="Lee W."/>
            <person name="Lennon N."/>
            <person name="Letendre F."/>
            <person name="LeVine R."/>
            <person name="Lipovsky A."/>
            <person name="Liu X."/>
            <person name="Liu J."/>
            <person name="Liu S."/>
            <person name="Lokyitsang T."/>
            <person name="Lokyitsang Y."/>
            <person name="Lubonja R."/>
            <person name="Lui A."/>
            <person name="MacDonald P."/>
            <person name="Magnisalis V."/>
            <person name="Maru K."/>
            <person name="Matthews C."/>
            <person name="McCusker W."/>
            <person name="McDonough S."/>
            <person name="Mehta T."/>
            <person name="Meldrim J."/>
            <person name="Meneus L."/>
            <person name="Mihai O."/>
            <person name="Mihalev A."/>
            <person name="Mihova T."/>
            <person name="Mittelman R."/>
            <person name="Mlenga V."/>
            <person name="Montmayeur A."/>
            <person name="Mulrain L."/>
            <person name="Navidi A."/>
            <person name="Naylor J."/>
            <person name="Negash T."/>
            <person name="Nguyen T."/>
            <person name="Nguyen N."/>
            <person name="Nicol R."/>
            <person name="Norbu C."/>
            <person name="Norbu N."/>
            <person name="Novod N."/>
            <person name="O'Neill B."/>
            <person name="Osman S."/>
            <person name="Markiewicz E."/>
            <person name="Oyono O.L."/>
            <person name="Patti C."/>
            <person name="Phunkhang P."/>
            <person name="Pierre F."/>
            <person name="Priest M."/>
            <person name="Raghuraman S."/>
            <person name="Rege F."/>
            <person name="Reyes R."/>
            <person name="Rise C."/>
            <person name="Rogov P."/>
            <person name="Ross K."/>
            <person name="Ryan E."/>
            <person name="Settipalli S."/>
            <person name="Shea T."/>
            <person name="Sherpa N."/>
            <person name="Shi L."/>
            <person name="Shih D."/>
            <person name="Sparrow T."/>
            <person name="Spaulding J."/>
            <person name="Stalker J."/>
            <person name="Stange-Thomann N."/>
            <person name="Stavropoulos S."/>
            <person name="Stone C."/>
            <person name="Strader C."/>
            <person name="Tesfaye S."/>
            <person name="Thomson T."/>
            <person name="Thoulutsang Y."/>
            <person name="Thoulutsang D."/>
            <person name="Topham K."/>
            <person name="Topping I."/>
            <person name="Tsamla T."/>
            <person name="Vassiliev H."/>
            <person name="Vo A."/>
            <person name="Wangchuk T."/>
            <person name="Wangdi T."/>
            <person name="Weiand M."/>
            <person name="Wilkinson J."/>
            <person name="Wilson A."/>
            <person name="Yadav S."/>
            <person name="Young G."/>
            <person name="Yu Q."/>
            <person name="Zembek L."/>
            <person name="Zhong D."/>
            <person name="Zimmer A."/>
            <person name="Zwirko Z."/>
            <person name="Jaffe D.B."/>
            <person name="Alvarez P."/>
            <person name="Brockman W."/>
            <person name="Butler J."/>
            <person name="Chin C."/>
            <person name="Gnerre S."/>
            <person name="Grabherr M."/>
            <person name="Kleber M."/>
            <person name="Mauceli E."/>
            <person name="MacCallum I."/>
        </authorList>
    </citation>
    <scope>NUCLEOTIDE SEQUENCE [LARGE SCALE GENOMIC DNA]</scope>
    <source>
        <strain evidence="7">Tucson 14030-0811.24</strain>
    </source>
</reference>
<sequence>MHTDLAAHLHTPACNKLIEELKACHENHAFAKFIGVCNSIDDKVVKCLKGERIARSAANRAKAIERQAKYKEKLQQGEGQSN</sequence>
<dbReference type="OrthoDB" id="532630at2759"/>
<name>B4NHA7_DROWI</name>
<evidence type="ECO:0000313" key="6">
    <source>
        <dbReference type="EMBL" id="EDW84583.1"/>
    </source>
</evidence>
<gene>
    <name evidence="6" type="primary">Dwil\GK14199</name>
    <name evidence="6" type="ORF">Dwil_GK14199</name>
</gene>
<dbReference type="FunCoup" id="B4NHA7">
    <property type="interactions" value="295"/>
</dbReference>
<dbReference type="GO" id="GO:0005739">
    <property type="term" value="C:mitochondrion"/>
    <property type="evidence" value="ECO:0007669"/>
    <property type="project" value="UniProtKB-SubCell"/>
</dbReference>
<evidence type="ECO:0000256" key="3">
    <source>
        <dbReference type="ARBA" id="ARBA00023128"/>
    </source>
</evidence>
<organism evidence="6 7">
    <name type="scientific">Drosophila willistoni</name>
    <name type="common">Fruit fly</name>
    <dbReference type="NCBI Taxonomy" id="7260"/>
    <lineage>
        <taxon>Eukaryota</taxon>
        <taxon>Metazoa</taxon>
        <taxon>Ecdysozoa</taxon>
        <taxon>Arthropoda</taxon>
        <taxon>Hexapoda</taxon>
        <taxon>Insecta</taxon>
        <taxon>Pterygota</taxon>
        <taxon>Neoptera</taxon>
        <taxon>Endopterygota</taxon>
        <taxon>Diptera</taxon>
        <taxon>Brachycera</taxon>
        <taxon>Muscomorpha</taxon>
        <taxon>Ephydroidea</taxon>
        <taxon>Drosophilidae</taxon>
        <taxon>Drosophila</taxon>
        <taxon>Sophophora</taxon>
    </lineage>
</organism>
<dbReference type="Pfam" id="PF08583">
    <property type="entry name" value="Cmc1"/>
    <property type="match status" value="1"/>
</dbReference>
<dbReference type="InterPro" id="IPR013892">
    <property type="entry name" value="Cyt_c_biogenesis_Cmc1-like"/>
</dbReference>
<keyword evidence="7" id="KW-1185">Reference proteome</keyword>